<accession>A0A1Y2H2L5</accession>
<keyword evidence="1" id="KW-0677">Repeat</keyword>
<dbReference type="GO" id="GO:0006417">
    <property type="term" value="P:regulation of translation"/>
    <property type="evidence" value="ECO:0007669"/>
    <property type="project" value="TreeGrafter"/>
</dbReference>
<proteinExistence type="predicted"/>
<feature type="domain" description="RRM" evidence="5">
    <location>
        <begin position="101"/>
        <end position="183"/>
    </location>
</feature>
<dbReference type="InParanoid" id="A0A1Y2H2L5"/>
<evidence type="ECO:0000256" key="2">
    <source>
        <dbReference type="ARBA" id="ARBA00022884"/>
    </source>
</evidence>
<feature type="compositionally biased region" description="Low complexity" evidence="4">
    <location>
        <begin position="469"/>
        <end position="490"/>
    </location>
</feature>
<dbReference type="InterPro" id="IPR034156">
    <property type="entry name" value="Hrp1_RRM1"/>
</dbReference>
<dbReference type="PROSITE" id="PS50102">
    <property type="entry name" value="RRM"/>
    <property type="match status" value="2"/>
</dbReference>
<dbReference type="SUPFAM" id="SSF54928">
    <property type="entry name" value="RNA-binding domain, RBD"/>
    <property type="match status" value="2"/>
</dbReference>
<keyword evidence="7" id="KW-1185">Reference proteome</keyword>
<dbReference type="PANTHER" id="PTHR48032:SF6">
    <property type="entry name" value="RNA-BINDING (RRM_RBD_RNP MOTIFS) FAMILY PROTEIN"/>
    <property type="match status" value="1"/>
</dbReference>
<organism evidence="6 7">
    <name type="scientific">Lobosporangium transversale</name>
    <dbReference type="NCBI Taxonomy" id="64571"/>
    <lineage>
        <taxon>Eukaryota</taxon>
        <taxon>Fungi</taxon>
        <taxon>Fungi incertae sedis</taxon>
        <taxon>Mucoromycota</taxon>
        <taxon>Mortierellomycotina</taxon>
        <taxon>Mortierellomycetes</taxon>
        <taxon>Mortierellales</taxon>
        <taxon>Mortierellaceae</taxon>
        <taxon>Lobosporangium</taxon>
    </lineage>
</organism>
<feature type="compositionally biased region" description="Gly residues" evidence="4">
    <location>
        <begin position="269"/>
        <end position="278"/>
    </location>
</feature>
<evidence type="ECO:0000313" key="6">
    <source>
        <dbReference type="EMBL" id="ORZ28786.1"/>
    </source>
</evidence>
<feature type="domain" description="RRM" evidence="5">
    <location>
        <begin position="185"/>
        <end position="262"/>
    </location>
</feature>
<evidence type="ECO:0000259" key="5">
    <source>
        <dbReference type="PROSITE" id="PS50102"/>
    </source>
</evidence>
<feature type="compositionally biased region" description="Basic and acidic residues" evidence="4">
    <location>
        <begin position="259"/>
        <end position="268"/>
    </location>
</feature>
<dbReference type="CDD" id="cd12330">
    <property type="entry name" value="RRM2_Hrp1p"/>
    <property type="match status" value="1"/>
</dbReference>
<evidence type="ECO:0000256" key="1">
    <source>
        <dbReference type="ARBA" id="ARBA00022737"/>
    </source>
</evidence>
<dbReference type="InterPro" id="IPR000504">
    <property type="entry name" value="RRM_dom"/>
</dbReference>
<dbReference type="EMBL" id="MCFF01000001">
    <property type="protein sequence ID" value="ORZ28786.1"/>
    <property type="molecule type" value="Genomic_DNA"/>
</dbReference>
<feature type="compositionally biased region" description="Gly residues" evidence="4">
    <location>
        <begin position="506"/>
        <end position="543"/>
    </location>
</feature>
<feature type="compositionally biased region" description="Polar residues" evidence="4">
    <location>
        <begin position="445"/>
        <end position="463"/>
    </location>
</feature>
<dbReference type="FunFam" id="3.30.70.330:FF:000025">
    <property type="entry name" value="RNA-binding protein Musashi homolog 2 isoform X1"/>
    <property type="match status" value="1"/>
</dbReference>
<evidence type="ECO:0000313" key="7">
    <source>
        <dbReference type="Proteomes" id="UP000193648"/>
    </source>
</evidence>
<dbReference type="PANTHER" id="PTHR48032">
    <property type="entry name" value="RNA-BINDING PROTEIN MUSASHI HOMOLOG RBP6"/>
    <property type="match status" value="1"/>
</dbReference>
<reference evidence="6 7" key="1">
    <citation type="submission" date="2016-07" db="EMBL/GenBank/DDBJ databases">
        <title>Pervasive Adenine N6-methylation of Active Genes in Fungi.</title>
        <authorList>
            <consortium name="DOE Joint Genome Institute"/>
            <person name="Mondo S.J."/>
            <person name="Dannebaum R.O."/>
            <person name="Kuo R.C."/>
            <person name="Labutti K."/>
            <person name="Haridas S."/>
            <person name="Kuo A."/>
            <person name="Salamov A."/>
            <person name="Ahrendt S.R."/>
            <person name="Lipzen A."/>
            <person name="Sullivan W."/>
            <person name="Andreopoulos W.B."/>
            <person name="Clum A."/>
            <person name="Lindquist E."/>
            <person name="Daum C."/>
            <person name="Ramamoorthy G.K."/>
            <person name="Gryganskyi A."/>
            <person name="Culley D."/>
            <person name="Magnuson J.K."/>
            <person name="James T.Y."/>
            <person name="O'Malley M.A."/>
            <person name="Stajich J.E."/>
            <person name="Spatafora J.W."/>
            <person name="Visel A."/>
            <person name="Grigoriev I.V."/>
        </authorList>
    </citation>
    <scope>NUCLEOTIDE SEQUENCE [LARGE SCALE GENOMIC DNA]</scope>
    <source>
        <strain evidence="6 7">NRRL 3116</strain>
    </source>
</reference>
<dbReference type="AlphaFoldDB" id="A0A1Y2H2L5"/>
<evidence type="ECO:0000256" key="4">
    <source>
        <dbReference type="SAM" id="MobiDB-lite"/>
    </source>
</evidence>
<feature type="region of interest" description="Disordered" evidence="4">
    <location>
        <begin position="1"/>
        <end position="100"/>
    </location>
</feature>
<dbReference type="SMART" id="SM00360">
    <property type="entry name" value="RRM"/>
    <property type="match status" value="2"/>
</dbReference>
<feature type="compositionally biased region" description="Basic and acidic residues" evidence="4">
    <location>
        <begin position="57"/>
        <end position="78"/>
    </location>
</feature>
<feature type="region of interest" description="Disordered" evidence="4">
    <location>
        <begin position="443"/>
        <end position="549"/>
    </location>
</feature>
<feature type="compositionally biased region" description="Basic and acidic residues" evidence="4">
    <location>
        <begin position="35"/>
        <end position="45"/>
    </location>
</feature>
<evidence type="ECO:0000256" key="3">
    <source>
        <dbReference type="PROSITE-ProRule" id="PRU00176"/>
    </source>
</evidence>
<gene>
    <name evidence="6" type="ORF">BCR41DRAFT_366509</name>
</gene>
<dbReference type="STRING" id="64571.A0A1Y2H2L5"/>
<dbReference type="Gene3D" id="3.30.70.330">
    <property type="match status" value="2"/>
</dbReference>
<comment type="caution">
    <text evidence="6">The sequence shown here is derived from an EMBL/GenBank/DDBJ whole genome shotgun (WGS) entry which is preliminary data.</text>
</comment>
<dbReference type="Pfam" id="PF00076">
    <property type="entry name" value="RRM_1"/>
    <property type="match status" value="2"/>
</dbReference>
<sequence>MTSKQDENFDLYDDPYAASAGNGGADPYAEDDDDYYHSSHGDRGRGGYNDGADANDDQSRFQNSRENHDNSSRYKADDYGGSYGQEKNQQNQYQAPDSTGGKMFIGGLNWETTDESLKTYFSRYGELTDCMVMKDPISNKSRGFGFLTFLDPKHVDDVLKEDHYLDGKMIDPKRAIPREEQEKTEKIFVGGIAPDVTEEEFANYFSQFGHVLDATLMLDRATGRPRGFGFITFEDDRWVEAALSRRDLMLHDKPIEVKRAQPKHRADTRGGGGFGGSGYGGGGQGNLGGYGGGQGGYGGGMGGSGRNYSMEAMGMMGGAGFNPGFSGGAGGTDPYQTMGAYAAAAARYGANPAAAAAAAALAQRYRMAAAAAAAAYGGAGGAGAGGANAGMNNNAGGGGGGYDPTVALSAFYRQQFGYGNAAGGAGGGAGGGGNSGGTQGGYNANNTASYGDQDSGNNQSSQRRYGLQDGSSGSGYNNSGGSPYGGNDSRGSGGSGYGTGRNASSSGGGRQGNSSGGPVRGGASGSGSGGGTSSSGHGRGGGSYHPYQR</sequence>
<dbReference type="InterPro" id="IPR012677">
    <property type="entry name" value="Nucleotide-bd_a/b_plait_sf"/>
</dbReference>
<feature type="region of interest" description="Disordered" evidence="4">
    <location>
        <begin position="259"/>
        <end position="278"/>
    </location>
</feature>
<dbReference type="GeneID" id="33568068"/>
<protein>
    <recommendedName>
        <fullName evidence="5">RRM domain-containing protein</fullName>
    </recommendedName>
</protein>
<dbReference type="GO" id="GO:0003729">
    <property type="term" value="F:mRNA binding"/>
    <property type="evidence" value="ECO:0007669"/>
    <property type="project" value="TreeGrafter"/>
</dbReference>
<keyword evidence="2 3" id="KW-0694">RNA-binding</keyword>
<dbReference type="InterPro" id="IPR035979">
    <property type="entry name" value="RBD_domain_sf"/>
</dbReference>
<dbReference type="CDD" id="cd12577">
    <property type="entry name" value="RRM1_Hrp1p"/>
    <property type="match status" value="1"/>
</dbReference>
<dbReference type="Proteomes" id="UP000193648">
    <property type="component" value="Unassembled WGS sequence"/>
</dbReference>
<dbReference type="RefSeq" id="XP_021886459.1">
    <property type="nucleotide sequence ID" value="XM_022026225.1"/>
</dbReference>
<dbReference type="OrthoDB" id="1875751at2759"/>
<name>A0A1Y2H2L5_9FUNG</name>
<feature type="compositionally biased region" description="Polar residues" evidence="4">
    <location>
        <begin position="85"/>
        <end position="97"/>
    </location>
</feature>